<protein>
    <submittedName>
        <fullName evidence="2">DUF2088 domain-containing protein</fullName>
    </submittedName>
</protein>
<reference evidence="2 3" key="1">
    <citation type="journal article" date="2013" name="J. Microbiol.">
        <title>Lysinibacillus chungkukjangi sp. nov., isolated from Chungkukjang, Korean fermented soybean food.</title>
        <authorList>
            <person name="Kim S.J."/>
            <person name="Jang Y.H."/>
            <person name="Hamada M."/>
            <person name="Ahn J.H."/>
            <person name="Weon H.Y."/>
            <person name="Suzuki K."/>
            <person name="Whang K.S."/>
            <person name="Kwon S.W."/>
        </authorList>
    </citation>
    <scope>NUCLEOTIDE SEQUENCE [LARGE SCALE GENOMIC DNA]</scope>
    <source>
        <strain evidence="2 3">MCCC 1A12701</strain>
    </source>
</reference>
<name>A0A3N9UVC5_9BACI</name>
<dbReference type="AlphaFoldDB" id="A0A3N9UVC5"/>
<accession>A0A3N9UVC5</accession>
<dbReference type="InterPro" id="IPR018657">
    <property type="entry name" value="LarA-like_N"/>
</dbReference>
<proteinExistence type="predicted"/>
<evidence type="ECO:0000313" key="2">
    <source>
        <dbReference type="EMBL" id="RQW75846.1"/>
    </source>
</evidence>
<organism evidence="2 3">
    <name type="scientific">Lysinibacillus composti</name>
    <dbReference type="NCBI Taxonomy" id="720633"/>
    <lineage>
        <taxon>Bacteria</taxon>
        <taxon>Bacillati</taxon>
        <taxon>Bacillota</taxon>
        <taxon>Bacilli</taxon>
        <taxon>Bacillales</taxon>
        <taxon>Bacillaceae</taxon>
        <taxon>Lysinibacillus</taxon>
    </lineage>
</organism>
<dbReference type="GO" id="GO:0050043">
    <property type="term" value="F:lactate racemase activity"/>
    <property type="evidence" value="ECO:0007669"/>
    <property type="project" value="InterPro"/>
</dbReference>
<dbReference type="EMBL" id="RRCT01000002">
    <property type="protein sequence ID" value="RQW75846.1"/>
    <property type="molecule type" value="Genomic_DNA"/>
</dbReference>
<gene>
    <name evidence="2" type="ORF">EBB45_04320</name>
</gene>
<keyword evidence="3" id="KW-1185">Reference proteome</keyword>
<sequence>MIVHPSNPITEFKNLRMIQIKNHFEDRRIEHIEEVILQQIASLNLSTKELKDKEIAITVGSRGIHNIKLIIQTIINKLKEYGAKPFIIPAMGSHGGATAEGQLEVLESLGFTEESCGVPIRSSMEVVELGTTNEGVPVFMDKIAYESEGIIIVNRVKKHTDFTSNYESGLCKMSTIGLGNHKMAQTMHSYGVKGLRDHIKQCAKVVFDSGKILFGMAIVEDSYDHTAMIEAMPANEILKREPKLLELANDLLPKLPINEIDILIVEQIGKNFSGTGMDTNVIGRINIVGETDPPNPNIRFIIVDDLSEASHGNALGIGLADFTTEKLYKKIDLQKMNENTITTTFLKRAFIPMVLKDVHEAMKVSTNLLKVSDLNSLKIIKIKNTLNLEDLWVSPKVLEEMAGKASFEVISEASYKECFNE</sequence>
<evidence type="ECO:0000313" key="3">
    <source>
        <dbReference type="Proteomes" id="UP000274033"/>
    </source>
</evidence>
<comment type="caution">
    <text evidence="2">The sequence shown here is derived from an EMBL/GenBank/DDBJ whole genome shotgun (WGS) entry which is preliminary data.</text>
</comment>
<feature type="domain" description="LarA-like N-terminal" evidence="1">
    <location>
        <begin position="17"/>
        <end position="190"/>
    </location>
</feature>
<dbReference type="RefSeq" id="WP_124762996.1">
    <property type="nucleotide sequence ID" value="NZ_JAFBDY010000002.1"/>
</dbReference>
<dbReference type="Pfam" id="PF09861">
    <property type="entry name" value="Lar_N"/>
    <property type="match status" value="1"/>
</dbReference>
<evidence type="ECO:0000259" key="1">
    <source>
        <dbReference type="Pfam" id="PF09861"/>
    </source>
</evidence>
<dbReference type="Proteomes" id="UP000274033">
    <property type="component" value="Unassembled WGS sequence"/>
</dbReference>
<dbReference type="Gene3D" id="3.40.50.11440">
    <property type="match status" value="1"/>
</dbReference>